<sequence>MRGIGAGSEEGSFVSMWRVEAFAKDIRLRTNCMYWGLRQLGIYRLSRSIVLAGHCALLPRKRPSAVSRSPRSLPLKYGVISRHRGLLHPAPQLATITPGTRDSGVKGPSVRHGPCEYRAEYQSWRLSLPVTVDLRTGGLPSRWLLRKATAGIWP</sequence>
<dbReference type="Proteomes" id="UP001302602">
    <property type="component" value="Unassembled WGS sequence"/>
</dbReference>
<gene>
    <name evidence="1" type="ORF">N657DRAFT_75528</name>
</gene>
<evidence type="ECO:0000313" key="2">
    <source>
        <dbReference type="Proteomes" id="UP001302602"/>
    </source>
</evidence>
<dbReference type="RefSeq" id="XP_062653225.1">
    <property type="nucleotide sequence ID" value="XM_062797531.1"/>
</dbReference>
<organism evidence="1 2">
    <name type="scientific">Parathielavia appendiculata</name>
    <dbReference type="NCBI Taxonomy" id="2587402"/>
    <lineage>
        <taxon>Eukaryota</taxon>
        <taxon>Fungi</taxon>
        <taxon>Dikarya</taxon>
        <taxon>Ascomycota</taxon>
        <taxon>Pezizomycotina</taxon>
        <taxon>Sordariomycetes</taxon>
        <taxon>Sordariomycetidae</taxon>
        <taxon>Sordariales</taxon>
        <taxon>Chaetomiaceae</taxon>
        <taxon>Parathielavia</taxon>
    </lineage>
</organism>
<dbReference type="AlphaFoldDB" id="A0AAN6UAZ2"/>
<evidence type="ECO:0000313" key="1">
    <source>
        <dbReference type="EMBL" id="KAK4129454.1"/>
    </source>
</evidence>
<proteinExistence type="predicted"/>
<protein>
    <submittedName>
        <fullName evidence="1">Uncharacterized protein</fullName>
    </submittedName>
</protein>
<comment type="caution">
    <text evidence="1">The sequence shown here is derived from an EMBL/GenBank/DDBJ whole genome shotgun (WGS) entry which is preliminary data.</text>
</comment>
<reference evidence="1" key="1">
    <citation type="journal article" date="2023" name="Mol. Phylogenet. Evol.">
        <title>Genome-scale phylogeny and comparative genomics of the fungal order Sordariales.</title>
        <authorList>
            <person name="Hensen N."/>
            <person name="Bonometti L."/>
            <person name="Westerberg I."/>
            <person name="Brannstrom I.O."/>
            <person name="Guillou S."/>
            <person name="Cros-Aarteil S."/>
            <person name="Calhoun S."/>
            <person name="Haridas S."/>
            <person name="Kuo A."/>
            <person name="Mondo S."/>
            <person name="Pangilinan J."/>
            <person name="Riley R."/>
            <person name="LaButti K."/>
            <person name="Andreopoulos B."/>
            <person name="Lipzen A."/>
            <person name="Chen C."/>
            <person name="Yan M."/>
            <person name="Daum C."/>
            <person name="Ng V."/>
            <person name="Clum A."/>
            <person name="Steindorff A."/>
            <person name="Ohm R.A."/>
            <person name="Martin F."/>
            <person name="Silar P."/>
            <person name="Natvig D.O."/>
            <person name="Lalanne C."/>
            <person name="Gautier V."/>
            <person name="Ament-Velasquez S.L."/>
            <person name="Kruys A."/>
            <person name="Hutchinson M.I."/>
            <person name="Powell A.J."/>
            <person name="Barry K."/>
            <person name="Miller A.N."/>
            <person name="Grigoriev I.V."/>
            <person name="Debuchy R."/>
            <person name="Gladieux P."/>
            <person name="Hiltunen Thoren M."/>
            <person name="Johannesson H."/>
        </authorList>
    </citation>
    <scope>NUCLEOTIDE SEQUENCE</scope>
    <source>
        <strain evidence="1">CBS 731.68</strain>
    </source>
</reference>
<dbReference type="EMBL" id="MU853223">
    <property type="protein sequence ID" value="KAK4129454.1"/>
    <property type="molecule type" value="Genomic_DNA"/>
</dbReference>
<name>A0AAN6UAZ2_9PEZI</name>
<keyword evidence="2" id="KW-1185">Reference proteome</keyword>
<accession>A0AAN6UAZ2</accession>
<dbReference type="GeneID" id="87834310"/>
<reference evidence="1" key="2">
    <citation type="submission" date="2023-05" db="EMBL/GenBank/DDBJ databases">
        <authorList>
            <consortium name="Lawrence Berkeley National Laboratory"/>
            <person name="Steindorff A."/>
            <person name="Hensen N."/>
            <person name="Bonometti L."/>
            <person name="Westerberg I."/>
            <person name="Brannstrom I.O."/>
            <person name="Guillou S."/>
            <person name="Cros-Aarteil S."/>
            <person name="Calhoun S."/>
            <person name="Haridas S."/>
            <person name="Kuo A."/>
            <person name="Mondo S."/>
            <person name="Pangilinan J."/>
            <person name="Riley R."/>
            <person name="Labutti K."/>
            <person name="Andreopoulos B."/>
            <person name="Lipzen A."/>
            <person name="Chen C."/>
            <person name="Yanf M."/>
            <person name="Daum C."/>
            <person name="Ng V."/>
            <person name="Clum A."/>
            <person name="Ohm R."/>
            <person name="Martin F."/>
            <person name="Silar P."/>
            <person name="Natvig D."/>
            <person name="Lalanne C."/>
            <person name="Gautier V."/>
            <person name="Ament-Velasquez S.L."/>
            <person name="Kruys A."/>
            <person name="Hutchinson M.I."/>
            <person name="Powell A.J."/>
            <person name="Barry K."/>
            <person name="Miller A.N."/>
            <person name="Grigoriev I.V."/>
            <person name="Debuchy R."/>
            <person name="Gladieux P."/>
            <person name="Thoren M.H."/>
            <person name="Johannesson H."/>
        </authorList>
    </citation>
    <scope>NUCLEOTIDE SEQUENCE</scope>
    <source>
        <strain evidence="1">CBS 731.68</strain>
    </source>
</reference>